<dbReference type="AlphaFoldDB" id="A0A3D8GQF7"/>
<dbReference type="GO" id="GO:0016829">
    <property type="term" value="F:lyase activity"/>
    <property type="evidence" value="ECO:0007669"/>
    <property type="project" value="UniProtKB-KW"/>
</dbReference>
<dbReference type="InterPro" id="IPR031680">
    <property type="entry name" value="Hepar_II_III_N"/>
</dbReference>
<keyword evidence="2" id="KW-0732">Signal</keyword>
<comment type="caution">
    <text evidence="7">The sequence shown here is derived from an EMBL/GenBank/DDBJ whole genome shotgun (WGS) entry which is preliminary data.</text>
</comment>
<sequence length="611" mass="71077">MEYESIIKREPITIIPVTKPGLNIKEVCDDLLNNKVYLLKRFPSVSIDGDLWTADPLNDRSWRFSLHTLTIIENLIYGYELYDEIGYMNKAISLLEDWHSKNPPDSTAVSEMAWHDHSTALRLIIICKLHESWRKNHFSKEKHHFFLKIVEEHCEKLMSDSFYMPNHNHGLDQDIALYTASITFSYMKKANKWRETSLIRFWKQVDHLIAEDGSYKEHSPQYVYIFLGRFYTFYHFLNKYDPEEGNKLVKYLEELLTFFIYVVQPDGQIPPIGDSEMSPFALWNDIPEPLMNKAKLLKKPHSHLNMLSLEKVFSEGGYAILRNQWDYSKETVQSILYSSFHSRVHKHKDDLALILYGNGVPILTDAGKFSYNYSDPGRNYAESARAHNTIVVAGEEMDTSKANIGKSGLNGYYFCDQLSVVAGTHCLYRGVLHYRLLIFLKPSNFLLIDWVIAKDTKTVVQNFLFHPSIDCSLDGKAVIGKVIGKECIYLTPLFHNQGAAQIKRGRINPLEGWYSPKHSILEPTWNAQFTQTGKEVRFATQMLIDKNKPAIDNFSWYGNLVKFTTNQQEFMIILHQYSHELYLNGKKMNWLSLENAQLENEVKKRWMEFKG</sequence>
<keyword evidence="4" id="KW-0456">Lyase</keyword>
<comment type="subcellular location">
    <subcellularLocation>
        <location evidence="1">Periplasm</location>
    </subcellularLocation>
</comment>
<evidence type="ECO:0000256" key="3">
    <source>
        <dbReference type="ARBA" id="ARBA00022764"/>
    </source>
</evidence>
<dbReference type="Gene3D" id="1.50.10.100">
    <property type="entry name" value="Chondroitin AC/alginate lyase"/>
    <property type="match status" value="1"/>
</dbReference>
<dbReference type="OrthoDB" id="7335480at2"/>
<gene>
    <name evidence="7" type="ORF">DRW41_11760</name>
</gene>
<dbReference type="PANTHER" id="PTHR39210">
    <property type="entry name" value="HEPARIN-SULFATE LYASE"/>
    <property type="match status" value="1"/>
</dbReference>
<feature type="domain" description="Heparin-sulfate lyase N-terminal" evidence="6">
    <location>
        <begin position="33"/>
        <end position="278"/>
    </location>
</feature>
<dbReference type="RefSeq" id="WP_115452197.1">
    <property type="nucleotide sequence ID" value="NZ_QNQT01000004.1"/>
</dbReference>
<dbReference type="Proteomes" id="UP000257144">
    <property type="component" value="Unassembled WGS sequence"/>
</dbReference>
<dbReference type="SUPFAM" id="SSF48230">
    <property type="entry name" value="Chondroitin AC/alginate lyase"/>
    <property type="match status" value="1"/>
</dbReference>
<dbReference type="InterPro" id="IPR008929">
    <property type="entry name" value="Chondroitin_lyas"/>
</dbReference>
<evidence type="ECO:0000313" key="7">
    <source>
        <dbReference type="EMBL" id="RDU36724.1"/>
    </source>
</evidence>
<evidence type="ECO:0000313" key="8">
    <source>
        <dbReference type="Proteomes" id="UP000257144"/>
    </source>
</evidence>
<reference evidence="7 8" key="1">
    <citation type="submission" date="2018-07" db="EMBL/GenBank/DDBJ databases">
        <title>Bacillus sp. YLB-04 draft genome sequence.</title>
        <authorList>
            <person name="Yu L."/>
            <person name="Tang X."/>
        </authorList>
    </citation>
    <scope>NUCLEOTIDE SEQUENCE [LARGE SCALE GENOMIC DNA]</scope>
    <source>
        <strain evidence="7 8">YLB-04</strain>
    </source>
</reference>
<dbReference type="EMBL" id="QNQT01000004">
    <property type="protein sequence ID" value="RDU36724.1"/>
    <property type="molecule type" value="Genomic_DNA"/>
</dbReference>
<accession>A0A3D8GQF7</accession>
<feature type="domain" description="Heparinase II/III-like C-terminal" evidence="5">
    <location>
        <begin position="311"/>
        <end position="541"/>
    </location>
</feature>
<keyword evidence="3" id="KW-0574">Periplasm</keyword>
<dbReference type="InterPro" id="IPR012480">
    <property type="entry name" value="Hepar_II_III_C"/>
</dbReference>
<evidence type="ECO:0000256" key="1">
    <source>
        <dbReference type="ARBA" id="ARBA00004418"/>
    </source>
</evidence>
<proteinExistence type="predicted"/>
<organism evidence="7 8">
    <name type="scientific">Neobacillus piezotolerans</name>
    <dbReference type="NCBI Taxonomy" id="2259171"/>
    <lineage>
        <taxon>Bacteria</taxon>
        <taxon>Bacillati</taxon>
        <taxon>Bacillota</taxon>
        <taxon>Bacilli</taxon>
        <taxon>Bacillales</taxon>
        <taxon>Bacillaceae</taxon>
        <taxon>Neobacillus</taxon>
    </lineage>
</organism>
<keyword evidence="8" id="KW-1185">Reference proteome</keyword>
<evidence type="ECO:0000256" key="4">
    <source>
        <dbReference type="ARBA" id="ARBA00023239"/>
    </source>
</evidence>
<dbReference type="Gene3D" id="2.70.98.70">
    <property type="match status" value="1"/>
</dbReference>
<dbReference type="Pfam" id="PF07940">
    <property type="entry name" value="Hepar_II_III_C"/>
    <property type="match status" value="1"/>
</dbReference>
<evidence type="ECO:0000259" key="6">
    <source>
        <dbReference type="Pfam" id="PF16889"/>
    </source>
</evidence>
<protein>
    <submittedName>
        <fullName evidence="7">Uncharacterized protein</fullName>
    </submittedName>
</protein>
<dbReference type="GO" id="GO:0042597">
    <property type="term" value="C:periplasmic space"/>
    <property type="evidence" value="ECO:0007669"/>
    <property type="project" value="UniProtKB-SubCell"/>
</dbReference>
<name>A0A3D8GQF7_9BACI</name>
<dbReference type="PANTHER" id="PTHR39210:SF1">
    <property type="entry name" value="HEPARIN-SULFATE LYASE"/>
    <property type="match status" value="1"/>
</dbReference>
<evidence type="ECO:0000256" key="2">
    <source>
        <dbReference type="ARBA" id="ARBA00022729"/>
    </source>
</evidence>
<dbReference type="Pfam" id="PF16889">
    <property type="entry name" value="Hepar_II_III_N"/>
    <property type="match status" value="1"/>
</dbReference>
<evidence type="ECO:0000259" key="5">
    <source>
        <dbReference type="Pfam" id="PF07940"/>
    </source>
</evidence>